<evidence type="ECO:0000313" key="2">
    <source>
        <dbReference type="EMBL" id="KAJ7213064.1"/>
    </source>
</evidence>
<sequence>MSSFNESLAVAASAPTNTPVQTMLAMLVLGVTGTMYYASPSRLTRVMVAAIAHAEKMYIDALESGALSATDVHIDDIAEKMSSLHTKVSEIRETTLRNSLSHRAAFRQYLTGHAFALVQCIWEVHDFQTRIEILKEAQLRDIYASSTAIRGVSLRRRRNPS</sequence>
<keyword evidence="1" id="KW-0812">Transmembrane</keyword>
<organism evidence="2 3">
    <name type="scientific">Mycena pura</name>
    <dbReference type="NCBI Taxonomy" id="153505"/>
    <lineage>
        <taxon>Eukaryota</taxon>
        <taxon>Fungi</taxon>
        <taxon>Dikarya</taxon>
        <taxon>Basidiomycota</taxon>
        <taxon>Agaricomycotina</taxon>
        <taxon>Agaricomycetes</taxon>
        <taxon>Agaricomycetidae</taxon>
        <taxon>Agaricales</taxon>
        <taxon>Marasmiineae</taxon>
        <taxon>Mycenaceae</taxon>
        <taxon>Mycena</taxon>
    </lineage>
</organism>
<evidence type="ECO:0000256" key="1">
    <source>
        <dbReference type="SAM" id="Phobius"/>
    </source>
</evidence>
<reference evidence="2" key="1">
    <citation type="submission" date="2023-03" db="EMBL/GenBank/DDBJ databases">
        <title>Massive genome expansion in bonnet fungi (Mycena s.s.) driven by repeated elements and novel gene families across ecological guilds.</title>
        <authorList>
            <consortium name="Lawrence Berkeley National Laboratory"/>
            <person name="Harder C.B."/>
            <person name="Miyauchi S."/>
            <person name="Viragh M."/>
            <person name="Kuo A."/>
            <person name="Thoen E."/>
            <person name="Andreopoulos B."/>
            <person name="Lu D."/>
            <person name="Skrede I."/>
            <person name="Drula E."/>
            <person name="Henrissat B."/>
            <person name="Morin E."/>
            <person name="Kohler A."/>
            <person name="Barry K."/>
            <person name="LaButti K."/>
            <person name="Morin E."/>
            <person name="Salamov A."/>
            <person name="Lipzen A."/>
            <person name="Mereny Z."/>
            <person name="Hegedus B."/>
            <person name="Baldrian P."/>
            <person name="Stursova M."/>
            <person name="Weitz H."/>
            <person name="Taylor A."/>
            <person name="Grigoriev I.V."/>
            <person name="Nagy L.G."/>
            <person name="Martin F."/>
            <person name="Kauserud H."/>
        </authorList>
    </citation>
    <scope>NUCLEOTIDE SEQUENCE</scope>
    <source>
        <strain evidence="2">9144</strain>
    </source>
</reference>
<comment type="caution">
    <text evidence="2">The sequence shown here is derived from an EMBL/GenBank/DDBJ whole genome shotgun (WGS) entry which is preliminary data.</text>
</comment>
<dbReference type="EMBL" id="JARJCW010000022">
    <property type="protein sequence ID" value="KAJ7213064.1"/>
    <property type="molecule type" value="Genomic_DNA"/>
</dbReference>
<accession>A0AAD6VHF2</accession>
<dbReference type="AlphaFoldDB" id="A0AAD6VHF2"/>
<dbReference type="Proteomes" id="UP001219525">
    <property type="component" value="Unassembled WGS sequence"/>
</dbReference>
<feature type="transmembrane region" description="Helical" evidence="1">
    <location>
        <begin position="20"/>
        <end position="38"/>
    </location>
</feature>
<evidence type="ECO:0000313" key="3">
    <source>
        <dbReference type="Proteomes" id="UP001219525"/>
    </source>
</evidence>
<gene>
    <name evidence="2" type="ORF">GGX14DRAFT_696950</name>
</gene>
<keyword evidence="1" id="KW-1133">Transmembrane helix</keyword>
<keyword evidence="3" id="KW-1185">Reference proteome</keyword>
<keyword evidence="1" id="KW-0472">Membrane</keyword>
<proteinExistence type="predicted"/>
<name>A0AAD6VHF2_9AGAR</name>
<protein>
    <submittedName>
        <fullName evidence="2">Uncharacterized protein</fullName>
    </submittedName>
</protein>